<dbReference type="PANTHER" id="PTHR48022">
    <property type="entry name" value="PLASTIDIC GLUCOSE TRANSPORTER 4"/>
    <property type="match status" value="1"/>
</dbReference>
<feature type="transmembrane region" description="Helical" evidence="9">
    <location>
        <begin position="135"/>
        <end position="152"/>
    </location>
</feature>
<dbReference type="FunFam" id="1.20.1250.20:FF:000254">
    <property type="entry name" value="MAL31p Maltose permease"/>
    <property type="match status" value="1"/>
</dbReference>
<proteinExistence type="inferred from homology"/>
<dbReference type="Proteomes" id="UP000078397">
    <property type="component" value="Unassembled WGS sequence"/>
</dbReference>
<dbReference type="SUPFAM" id="SSF103473">
    <property type="entry name" value="MFS general substrate transporter"/>
    <property type="match status" value="1"/>
</dbReference>
<evidence type="ECO:0000256" key="7">
    <source>
        <dbReference type="ARBA" id="ARBA00023136"/>
    </source>
</evidence>
<feature type="transmembrane region" description="Helical" evidence="9">
    <location>
        <begin position="227"/>
        <end position="244"/>
    </location>
</feature>
<evidence type="ECO:0000256" key="3">
    <source>
        <dbReference type="ARBA" id="ARBA00022448"/>
    </source>
</evidence>
<keyword evidence="3 8" id="KW-0813">Transport</keyword>
<dbReference type="GeneID" id="28847645"/>
<dbReference type="GO" id="GO:0005351">
    <property type="term" value="F:carbohydrate:proton symporter activity"/>
    <property type="evidence" value="ECO:0007669"/>
    <property type="project" value="TreeGrafter"/>
</dbReference>
<dbReference type="PROSITE" id="PS50850">
    <property type="entry name" value="MFS"/>
    <property type="match status" value="1"/>
</dbReference>
<organism evidence="11 12">
    <name type="scientific">Pochonia chlamydosporia 170</name>
    <dbReference type="NCBI Taxonomy" id="1380566"/>
    <lineage>
        <taxon>Eukaryota</taxon>
        <taxon>Fungi</taxon>
        <taxon>Dikarya</taxon>
        <taxon>Ascomycota</taxon>
        <taxon>Pezizomycotina</taxon>
        <taxon>Sordariomycetes</taxon>
        <taxon>Hypocreomycetidae</taxon>
        <taxon>Hypocreales</taxon>
        <taxon>Clavicipitaceae</taxon>
        <taxon>Pochonia</taxon>
    </lineage>
</organism>
<comment type="similarity">
    <text evidence="2 8">Belongs to the major facilitator superfamily. Sugar transporter (TC 2.A.1.1) family.</text>
</comment>
<feature type="transmembrane region" description="Helical" evidence="9">
    <location>
        <begin position="471"/>
        <end position="492"/>
    </location>
</feature>
<accession>A0A179FSF4</accession>
<gene>
    <name evidence="11" type="ORF">VFPPC_04270</name>
</gene>
<feature type="transmembrane region" description="Helical" evidence="9">
    <location>
        <begin position="55"/>
        <end position="81"/>
    </location>
</feature>
<evidence type="ECO:0000313" key="11">
    <source>
        <dbReference type="EMBL" id="OAQ67949.1"/>
    </source>
</evidence>
<dbReference type="AlphaFoldDB" id="A0A179FSF4"/>
<dbReference type="NCBIfam" id="TIGR00879">
    <property type="entry name" value="SP"/>
    <property type="match status" value="1"/>
</dbReference>
<keyword evidence="12" id="KW-1185">Reference proteome</keyword>
<evidence type="ECO:0000256" key="9">
    <source>
        <dbReference type="SAM" id="Phobius"/>
    </source>
</evidence>
<keyword evidence="5 9" id="KW-0812">Transmembrane</keyword>
<dbReference type="GO" id="GO:0016020">
    <property type="term" value="C:membrane"/>
    <property type="evidence" value="ECO:0007669"/>
    <property type="project" value="UniProtKB-SubCell"/>
</dbReference>
<feature type="transmembrane region" description="Helical" evidence="9">
    <location>
        <begin position="374"/>
        <end position="395"/>
    </location>
</feature>
<protein>
    <submittedName>
        <fullName evidence="11">Sugar porter (SP) family MFS transporter</fullName>
    </submittedName>
</protein>
<sequence>MASTVHNGDDHHGVALSKVDTDQNIDDLIYAAQIRTEVEKTMSIWQAMKKYPKAIFYSMILSFCLVMEGYDVSLLGSFFGLPQFRKRFGEQLPNGDYQVTSAWMSGLQNGGQVGQICGLMIAGVLAERYGYKKTLLGALFMTIAFIFLFFFAKNIGYLFAAEVLCGLPWGAFQTLTTTYAADVTPIPLRPILTTYVNMCWVIGQLISTGTLRGMLQREDDWAWRIPYAIQWVFPPIIILGVLFAPESPTWLVRKERVEDARKALRELTRSTDEEIDQTIAMISHTDRLEKHLQEGTSYLDCFKGTNLRRTEIACMVWVAQVFCGVWFGGNVVYFLQQAGFDSEKSFSFGVGTNGIALAGTIAAWFVLPRVGRRALYLVGLTTMLVVLMAVGFMGIPDPIPALGWASGALMMVYVVTYDLTVGPVCYCLVAEIPSTRLRIKTVVLARNSYNIACIGANFLNPPILNPSSWNLRGKGGFIWSAFCLLCLVWSYFRLPESRGRSPAELDMLFEKGVSAREFGGHYVEPFRRDLVADGDHPVKSVPMDIEKS</sequence>
<evidence type="ECO:0000259" key="10">
    <source>
        <dbReference type="PROSITE" id="PS50850"/>
    </source>
</evidence>
<name>A0A179FSF4_METCM</name>
<comment type="subcellular location">
    <subcellularLocation>
        <location evidence="1">Membrane</location>
        <topology evidence="1">Multi-pass membrane protein</topology>
    </subcellularLocation>
</comment>
<reference evidence="11 12" key="1">
    <citation type="journal article" date="2016" name="PLoS Pathog.">
        <title>Biosynthesis of antibiotic leucinostatins in bio-control fungus Purpureocillium lilacinum and their inhibition on phytophthora revealed by genome mining.</title>
        <authorList>
            <person name="Wang G."/>
            <person name="Liu Z."/>
            <person name="Lin R."/>
            <person name="Li E."/>
            <person name="Mao Z."/>
            <person name="Ling J."/>
            <person name="Yang Y."/>
            <person name="Yin W.B."/>
            <person name="Xie B."/>
        </authorList>
    </citation>
    <scope>NUCLEOTIDE SEQUENCE [LARGE SCALE GENOMIC DNA]</scope>
    <source>
        <strain evidence="11">170</strain>
    </source>
</reference>
<feature type="transmembrane region" description="Helical" evidence="9">
    <location>
        <begin position="401"/>
        <end position="429"/>
    </location>
</feature>
<feature type="transmembrane region" description="Helical" evidence="9">
    <location>
        <begin position="192"/>
        <end position="215"/>
    </location>
</feature>
<evidence type="ECO:0000256" key="6">
    <source>
        <dbReference type="ARBA" id="ARBA00022989"/>
    </source>
</evidence>
<feature type="transmembrane region" description="Helical" evidence="9">
    <location>
        <begin position="441"/>
        <end position="459"/>
    </location>
</feature>
<evidence type="ECO:0000256" key="8">
    <source>
        <dbReference type="RuleBase" id="RU003346"/>
    </source>
</evidence>
<evidence type="ECO:0000256" key="4">
    <source>
        <dbReference type="ARBA" id="ARBA00022597"/>
    </source>
</evidence>
<evidence type="ECO:0000313" key="12">
    <source>
        <dbReference type="Proteomes" id="UP000078397"/>
    </source>
</evidence>
<feature type="transmembrane region" description="Helical" evidence="9">
    <location>
        <begin position="312"/>
        <end position="334"/>
    </location>
</feature>
<dbReference type="KEGG" id="pchm:VFPPC_04270"/>
<keyword evidence="7 9" id="KW-0472">Membrane</keyword>
<dbReference type="Pfam" id="PF00083">
    <property type="entry name" value="Sugar_tr"/>
    <property type="match status" value="1"/>
</dbReference>
<dbReference type="InterPro" id="IPR003663">
    <property type="entry name" value="Sugar/inositol_transpt"/>
</dbReference>
<evidence type="ECO:0000256" key="1">
    <source>
        <dbReference type="ARBA" id="ARBA00004141"/>
    </source>
</evidence>
<dbReference type="InterPro" id="IPR050360">
    <property type="entry name" value="MFS_Sugar_Transporters"/>
</dbReference>
<comment type="caution">
    <text evidence="11">The sequence shown here is derived from an EMBL/GenBank/DDBJ whole genome shotgun (WGS) entry which is preliminary data.</text>
</comment>
<dbReference type="InterPro" id="IPR005828">
    <property type="entry name" value="MFS_sugar_transport-like"/>
</dbReference>
<feature type="transmembrane region" description="Helical" evidence="9">
    <location>
        <begin position="158"/>
        <end position="180"/>
    </location>
</feature>
<dbReference type="Gene3D" id="1.20.1250.20">
    <property type="entry name" value="MFS general substrate transporter like domains"/>
    <property type="match status" value="1"/>
</dbReference>
<feature type="domain" description="Major facilitator superfamily (MFS) profile" evidence="10">
    <location>
        <begin position="57"/>
        <end position="498"/>
    </location>
</feature>
<feature type="transmembrane region" description="Helical" evidence="9">
    <location>
        <begin position="346"/>
        <end position="367"/>
    </location>
</feature>
<evidence type="ECO:0000256" key="5">
    <source>
        <dbReference type="ARBA" id="ARBA00022692"/>
    </source>
</evidence>
<dbReference type="EMBL" id="LSBJ02000003">
    <property type="protein sequence ID" value="OAQ67949.1"/>
    <property type="molecule type" value="Genomic_DNA"/>
</dbReference>
<keyword evidence="6 9" id="KW-1133">Transmembrane helix</keyword>
<keyword evidence="4" id="KW-0762">Sugar transport</keyword>
<dbReference type="OrthoDB" id="6612291at2759"/>
<dbReference type="InterPro" id="IPR020846">
    <property type="entry name" value="MFS_dom"/>
</dbReference>
<dbReference type="PANTHER" id="PTHR48022:SF5">
    <property type="entry name" value="ALPHA-GLUCOSIDES PERMEASE MPH2-RELATED"/>
    <property type="match status" value="1"/>
</dbReference>
<evidence type="ECO:0000256" key="2">
    <source>
        <dbReference type="ARBA" id="ARBA00010992"/>
    </source>
</evidence>
<dbReference type="InterPro" id="IPR036259">
    <property type="entry name" value="MFS_trans_sf"/>
</dbReference>
<dbReference type="RefSeq" id="XP_018144799.1">
    <property type="nucleotide sequence ID" value="XM_018283651.1"/>
</dbReference>